<evidence type="ECO:0000256" key="13">
    <source>
        <dbReference type="ARBA" id="ARBA00022990"/>
    </source>
</evidence>
<keyword evidence="15 21" id="KW-0472">Membrane</keyword>
<evidence type="ECO:0000256" key="18">
    <source>
        <dbReference type="ARBA" id="ARBA00072683"/>
    </source>
</evidence>
<evidence type="ECO:0000256" key="15">
    <source>
        <dbReference type="ARBA" id="ARBA00023136"/>
    </source>
</evidence>
<dbReference type="InterPro" id="IPR039421">
    <property type="entry name" value="Type_1_exporter"/>
</dbReference>
<keyword evidence="5" id="KW-0479">Metal-binding</keyword>
<dbReference type="AlphaFoldDB" id="A0AA39EZV2"/>
<keyword evidence="9" id="KW-0460">Magnesium</keyword>
<keyword evidence="8" id="KW-0067">ATP-binding</keyword>
<comment type="catalytic activity">
    <reaction evidence="16">
        <text>biliverdin IXalpha(in) + ATP + H2O = biliverdin IXalpha(out) + ADP + phosphate + H(+)</text>
        <dbReference type="Rhea" id="RHEA:82359"/>
        <dbReference type="ChEBI" id="CHEBI:15377"/>
        <dbReference type="ChEBI" id="CHEBI:15378"/>
        <dbReference type="ChEBI" id="CHEBI:30616"/>
        <dbReference type="ChEBI" id="CHEBI:43474"/>
        <dbReference type="ChEBI" id="CHEBI:57991"/>
        <dbReference type="ChEBI" id="CHEBI:456216"/>
    </reaction>
    <physiologicalReaction direction="left-to-right" evidence="16">
        <dbReference type="Rhea" id="RHEA:82360"/>
    </physiologicalReaction>
</comment>
<sequence>MTLIGKLLTCGTLIRKWKYLNIDKLSKNYYHTLIYNCKKNLSSVNYCTGKNRLNIIKSTLNKNGGKLIKDKANNKSEIYRLFLLAKPEKWKLTGAIILLIVSSTVTMAVPFYLGKIIDVIYVTDNKNTARENLNKLCIGLLIIGIIGGLCNFGRIYYMSTSGHRITQSLRKKAYTAILNQETAMFDKISTGELVGRLTGDAQLVSSAVTSNISDGLRSSIMTITGISMMFYVSPQLAIVGLSIVPPIAALAIVYGRFIKKISKEVQSSLAKLNTTAEERISNIRTVKSFAQENNEINRYGKKLNDLLELCYRESFYRGIFFGLTGFSGNAIILSVLYYGGVMISDSTITVGSLSSFLLYAAYTGVSFSGITNFYTELNRAIGASSRLFEFINRKPEIPITGGIILDKPLTGDVLFDNIQFKYPTRDDCLILDNFSLHLPACTVNAIVGPSGSGKSTIALLLLRLYEPNFGNILLDNYNLKELDSYWVKSQIGFVSQEPILFNGTIRENIGYGMGNNIDNNEIIKAAKFANVLEFTDRMTNGLETIVGERGVTLSGGQRQRVAIARAIIKNPKILILDEATSALDAESENYVQEALERATQGRTVLTIAHRLSTIKNADRIAVIEHGRVIENGTYNELIKIENGLFKKLVKHQTFS</sequence>
<dbReference type="FunFam" id="3.40.50.300:FF:000403">
    <property type="entry name" value="ATP-binding cassette sub-family B member 8, mitochondrial"/>
    <property type="match status" value="1"/>
</dbReference>
<organism evidence="24 25">
    <name type="scientific">Microctonus aethiopoides</name>
    <dbReference type="NCBI Taxonomy" id="144406"/>
    <lineage>
        <taxon>Eukaryota</taxon>
        <taxon>Metazoa</taxon>
        <taxon>Ecdysozoa</taxon>
        <taxon>Arthropoda</taxon>
        <taxon>Hexapoda</taxon>
        <taxon>Insecta</taxon>
        <taxon>Pterygota</taxon>
        <taxon>Neoptera</taxon>
        <taxon>Endopterygota</taxon>
        <taxon>Hymenoptera</taxon>
        <taxon>Apocrita</taxon>
        <taxon>Ichneumonoidea</taxon>
        <taxon>Braconidae</taxon>
        <taxon>Euphorinae</taxon>
        <taxon>Microctonus</taxon>
    </lineage>
</organism>
<comment type="caution">
    <text evidence="24">The sequence shown here is derived from an EMBL/GenBank/DDBJ whole genome shotgun (WGS) entry which is preliminary data.</text>
</comment>
<feature type="domain" description="ABC transmembrane type-1" evidence="23">
    <location>
        <begin position="94"/>
        <end position="379"/>
    </location>
</feature>
<dbReference type="PANTHER" id="PTHR43394">
    <property type="entry name" value="ATP-DEPENDENT PERMEASE MDL1, MITOCHONDRIAL"/>
    <property type="match status" value="1"/>
</dbReference>
<evidence type="ECO:0000313" key="24">
    <source>
        <dbReference type="EMBL" id="KAK0158971.1"/>
    </source>
</evidence>
<accession>A0AA39EZV2</accession>
<keyword evidence="12 21" id="KW-1133">Transmembrane helix</keyword>
<dbReference type="PROSITE" id="PS50929">
    <property type="entry name" value="ABC_TM1F"/>
    <property type="match status" value="1"/>
</dbReference>
<keyword evidence="4 21" id="KW-0812">Transmembrane</keyword>
<proteinExistence type="inferred from homology"/>
<dbReference type="PANTHER" id="PTHR43394:SF1">
    <property type="entry name" value="ATP-BINDING CASSETTE SUB-FAMILY B MEMBER 10, MITOCHONDRIAL"/>
    <property type="match status" value="1"/>
</dbReference>
<dbReference type="Proteomes" id="UP001168990">
    <property type="component" value="Unassembled WGS sequence"/>
</dbReference>
<evidence type="ECO:0000256" key="16">
    <source>
        <dbReference type="ARBA" id="ARBA00052250"/>
    </source>
</evidence>
<evidence type="ECO:0000256" key="9">
    <source>
        <dbReference type="ARBA" id="ARBA00022842"/>
    </source>
</evidence>
<dbReference type="GO" id="GO:0046872">
    <property type="term" value="F:metal ion binding"/>
    <property type="evidence" value="ECO:0007669"/>
    <property type="project" value="UniProtKB-KW"/>
</dbReference>
<evidence type="ECO:0000256" key="14">
    <source>
        <dbReference type="ARBA" id="ARBA00023128"/>
    </source>
</evidence>
<dbReference type="InterPro" id="IPR017871">
    <property type="entry name" value="ABC_transporter-like_CS"/>
</dbReference>
<feature type="transmembrane region" description="Helical" evidence="21">
    <location>
        <begin position="133"/>
        <end position="157"/>
    </location>
</feature>
<evidence type="ECO:0000256" key="4">
    <source>
        <dbReference type="ARBA" id="ARBA00022692"/>
    </source>
</evidence>
<feature type="transmembrane region" description="Helical" evidence="21">
    <location>
        <begin position="356"/>
        <end position="375"/>
    </location>
</feature>
<reference evidence="24" key="1">
    <citation type="journal article" date="2023" name="bioRxiv">
        <title>Scaffold-level genome assemblies of two parasitoid biocontrol wasps reveal the parthenogenesis mechanism and an associated novel virus.</title>
        <authorList>
            <person name="Inwood S."/>
            <person name="Skelly J."/>
            <person name="Guhlin J."/>
            <person name="Harrop T."/>
            <person name="Goldson S."/>
            <person name="Dearden P."/>
        </authorList>
    </citation>
    <scope>NUCLEOTIDE SEQUENCE</scope>
    <source>
        <strain evidence="24">Irish</strain>
        <tissue evidence="24">Whole body</tissue>
    </source>
</reference>
<dbReference type="InterPro" id="IPR027417">
    <property type="entry name" value="P-loop_NTPase"/>
</dbReference>
<dbReference type="InterPro" id="IPR003593">
    <property type="entry name" value="AAA+_ATPase"/>
</dbReference>
<evidence type="ECO:0000256" key="20">
    <source>
        <dbReference type="ARBA" id="ARBA00083334"/>
    </source>
</evidence>
<dbReference type="SMART" id="SM00382">
    <property type="entry name" value="AAA"/>
    <property type="match status" value="1"/>
</dbReference>
<dbReference type="GO" id="GO:0042802">
    <property type="term" value="F:identical protein binding"/>
    <property type="evidence" value="ECO:0007669"/>
    <property type="project" value="UniProtKB-ARBA"/>
</dbReference>
<dbReference type="EMBL" id="JAQQBS010001424">
    <property type="protein sequence ID" value="KAK0158971.1"/>
    <property type="molecule type" value="Genomic_DNA"/>
</dbReference>
<dbReference type="GO" id="GO:0090374">
    <property type="term" value="P:oligopeptide export from mitochondrion"/>
    <property type="evidence" value="ECO:0007669"/>
    <property type="project" value="TreeGrafter"/>
</dbReference>
<evidence type="ECO:0000256" key="5">
    <source>
        <dbReference type="ARBA" id="ARBA00022723"/>
    </source>
</evidence>
<keyword evidence="6" id="KW-0547">Nucleotide-binding</keyword>
<comment type="subcellular location">
    <subcellularLocation>
        <location evidence="1">Mitochondrion inner membrane</location>
        <topology evidence="1">Multi-pass membrane protein</topology>
    </subcellularLocation>
</comment>
<evidence type="ECO:0000256" key="19">
    <source>
        <dbReference type="ARBA" id="ARBA00075187"/>
    </source>
</evidence>
<dbReference type="GO" id="GO:0015421">
    <property type="term" value="F:ABC-type oligopeptide transporter activity"/>
    <property type="evidence" value="ECO:0007669"/>
    <property type="project" value="TreeGrafter"/>
</dbReference>
<gene>
    <name evidence="24" type="ORF">PV328_009905</name>
</gene>
<evidence type="ECO:0000256" key="1">
    <source>
        <dbReference type="ARBA" id="ARBA00004448"/>
    </source>
</evidence>
<keyword evidence="3" id="KW-0813">Transport</keyword>
<name>A0AA39EZV2_9HYME</name>
<feature type="transmembrane region" description="Helical" evidence="21">
    <location>
        <begin position="92"/>
        <end position="113"/>
    </location>
</feature>
<dbReference type="GO" id="GO:0016887">
    <property type="term" value="F:ATP hydrolysis activity"/>
    <property type="evidence" value="ECO:0007669"/>
    <property type="project" value="InterPro"/>
</dbReference>
<reference evidence="24" key="2">
    <citation type="submission" date="2023-03" db="EMBL/GenBank/DDBJ databases">
        <authorList>
            <person name="Inwood S.N."/>
            <person name="Skelly J.G."/>
            <person name="Guhlin J."/>
            <person name="Harrop T.W.R."/>
            <person name="Goldson S.G."/>
            <person name="Dearden P.K."/>
        </authorList>
    </citation>
    <scope>NUCLEOTIDE SEQUENCE</scope>
    <source>
        <strain evidence="24">Irish</strain>
        <tissue evidence="24">Whole body</tissue>
    </source>
</reference>
<keyword evidence="14" id="KW-0496">Mitochondrion</keyword>
<dbReference type="CDD" id="cd18573">
    <property type="entry name" value="ABC_6TM_ABCB10_like"/>
    <property type="match status" value="1"/>
</dbReference>
<feature type="transmembrane region" description="Helical" evidence="21">
    <location>
        <begin position="319"/>
        <end position="344"/>
    </location>
</feature>
<evidence type="ECO:0000256" key="17">
    <source>
        <dbReference type="ARBA" id="ARBA00055589"/>
    </source>
</evidence>
<keyword evidence="10" id="KW-0809">Transit peptide</keyword>
<evidence type="ECO:0000313" key="25">
    <source>
        <dbReference type="Proteomes" id="UP001168990"/>
    </source>
</evidence>
<feature type="domain" description="ABC transporter" evidence="22">
    <location>
        <begin position="413"/>
        <end position="650"/>
    </location>
</feature>
<evidence type="ECO:0000256" key="21">
    <source>
        <dbReference type="SAM" id="Phobius"/>
    </source>
</evidence>
<evidence type="ECO:0000259" key="23">
    <source>
        <dbReference type="PROSITE" id="PS50929"/>
    </source>
</evidence>
<dbReference type="Pfam" id="PF00005">
    <property type="entry name" value="ABC_tran"/>
    <property type="match status" value="1"/>
</dbReference>
<evidence type="ECO:0000256" key="10">
    <source>
        <dbReference type="ARBA" id="ARBA00022946"/>
    </source>
</evidence>
<keyword evidence="13" id="KW-0007">Acetylation</keyword>
<evidence type="ECO:0000256" key="6">
    <source>
        <dbReference type="ARBA" id="ARBA00022741"/>
    </source>
</evidence>
<keyword evidence="25" id="KW-1185">Reference proteome</keyword>
<comment type="function">
    <text evidence="17">ATP-dependent transporter located in the mitochondrial inner membrane that catalyzes the export of biliverdin from the mitochondrial matrix, and plays a crucial role in hemoglobin synthesis and antioxidative stress. Participates in the early step of the heme biosynthetic process during insertion of iron into protoporphyrin IX (PPIX). Involved in the stabilization of the iron transporter mitoferrin-1/SLC25A37. In addition may be involved in mitochondrial unfolded protein response (UPRmt) signaling pathway, although ABCB10 probably does not participate in peptide export from mitochondria.</text>
</comment>
<evidence type="ECO:0000256" key="7">
    <source>
        <dbReference type="ARBA" id="ARBA00022792"/>
    </source>
</evidence>
<dbReference type="Gene3D" id="3.40.50.300">
    <property type="entry name" value="P-loop containing nucleotide triphosphate hydrolases"/>
    <property type="match status" value="1"/>
</dbReference>
<evidence type="ECO:0000256" key="8">
    <source>
        <dbReference type="ARBA" id="ARBA00022840"/>
    </source>
</evidence>
<comment type="similarity">
    <text evidence="2">Belongs to the ABC transporter superfamily. ABCB family. Mitochondrial peptide exporter (TC 3.A.1.212) subfamily.</text>
</comment>
<dbReference type="PROSITE" id="PS50893">
    <property type="entry name" value="ABC_TRANSPORTER_2"/>
    <property type="match status" value="1"/>
</dbReference>
<dbReference type="FunFam" id="1.20.1560.10:FF:000048">
    <property type="entry name" value="ATP-binding cassette sub-family B member 10, mitochondrial"/>
    <property type="match status" value="1"/>
</dbReference>
<dbReference type="InterPro" id="IPR011527">
    <property type="entry name" value="ABC1_TM_dom"/>
</dbReference>
<dbReference type="SUPFAM" id="SSF52540">
    <property type="entry name" value="P-loop containing nucleoside triphosphate hydrolases"/>
    <property type="match status" value="1"/>
</dbReference>
<protein>
    <recommendedName>
        <fullName evidence="18">ATP-binding cassette sub-family B member 10, mitochondrial</fullName>
    </recommendedName>
    <alternativeName>
        <fullName evidence="19">ABC-mitochondrial erythroid protein</fullName>
    </alternativeName>
    <alternativeName>
        <fullName evidence="20">ATP-binding cassette transporter 10</fullName>
    </alternativeName>
</protein>
<dbReference type="InterPro" id="IPR036640">
    <property type="entry name" value="ABC1_TM_sf"/>
</dbReference>
<dbReference type="GO" id="GO:0005524">
    <property type="term" value="F:ATP binding"/>
    <property type="evidence" value="ECO:0007669"/>
    <property type="project" value="UniProtKB-KW"/>
</dbReference>
<dbReference type="InterPro" id="IPR003439">
    <property type="entry name" value="ABC_transporter-like_ATP-bd"/>
</dbReference>
<dbReference type="GO" id="GO:0005743">
    <property type="term" value="C:mitochondrial inner membrane"/>
    <property type="evidence" value="ECO:0007669"/>
    <property type="project" value="UniProtKB-SubCell"/>
</dbReference>
<evidence type="ECO:0000256" key="2">
    <source>
        <dbReference type="ARBA" id="ARBA00005580"/>
    </source>
</evidence>
<evidence type="ECO:0000256" key="3">
    <source>
        <dbReference type="ARBA" id="ARBA00022448"/>
    </source>
</evidence>
<evidence type="ECO:0000256" key="12">
    <source>
        <dbReference type="ARBA" id="ARBA00022989"/>
    </source>
</evidence>
<dbReference type="Pfam" id="PF00664">
    <property type="entry name" value="ABC_membrane"/>
    <property type="match status" value="1"/>
</dbReference>
<dbReference type="PIRSF" id="PIRSF002773">
    <property type="entry name" value="ABC_prm/ATPase_B"/>
    <property type="match status" value="1"/>
</dbReference>
<dbReference type="SUPFAM" id="SSF90123">
    <property type="entry name" value="ABC transporter transmembrane region"/>
    <property type="match status" value="1"/>
</dbReference>
<keyword evidence="11" id="KW-1278">Translocase</keyword>
<feature type="transmembrane region" description="Helical" evidence="21">
    <location>
        <begin position="238"/>
        <end position="258"/>
    </location>
</feature>
<evidence type="ECO:0000259" key="22">
    <source>
        <dbReference type="PROSITE" id="PS50893"/>
    </source>
</evidence>
<keyword evidence="7" id="KW-0999">Mitochondrion inner membrane</keyword>
<dbReference type="Gene3D" id="1.20.1560.10">
    <property type="entry name" value="ABC transporter type 1, transmembrane domain"/>
    <property type="match status" value="1"/>
</dbReference>
<dbReference type="PROSITE" id="PS00211">
    <property type="entry name" value="ABC_TRANSPORTER_1"/>
    <property type="match status" value="1"/>
</dbReference>
<evidence type="ECO:0000256" key="11">
    <source>
        <dbReference type="ARBA" id="ARBA00022967"/>
    </source>
</evidence>